<dbReference type="CDD" id="cd07377">
    <property type="entry name" value="WHTH_GntR"/>
    <property type="match status" value="1"/>
</dbReference>
<keyword evidence="2" id="KW-0238">DNA-binding</keyword>
<name>A0A560JNY2_9BRAD</name>
<dbReference type="Proteomes" id="UP000315914">
    <property type="component" value="Unassembled WGS sequence"/>
</dbReference>
<keyword evidence="3" id="KW-0804">Transcription</keyword>
<evidence type="ECO:0000256" key="3">
    <source>
        <dbReference type="ARBA" id="ARBA00023163"/>
    </source>
</evidence>
<dbReference type="InterPro" id="IPR036390">
    <property type="entry name" value="WH_DNA-bd_sf"/>
</dbReference>
<dbReference type="Pfam" id="PF07729">
    <property type="entry name" value="FCD"/>
    <property type="match status" value="1"/>
</dbReference>
<reference evidence="5 6" key="1">
    <citation type="submission" date="2019-06" db="EMBL/GenBank/DDBJ databases">
        <title>Genomic Encyclopedia of Type Strains, Phase IV (KMG-V): Genome sequencing to study the core and pangenomes of soil and plant-associated prokaryotes.</title>
        <authorList>
            <person name="Whitman W."/>
        </authorList>
    </citation>
    <scope>NUCLEOTIDE SEQUENCE [LARGE SCALE GENOMIC DNA]</scope>
    <source>
        <strain evidence="5 6">BR 10556</strain>
    </source>
</reference>
<protein>
    <submittedName>
        <fullName evidence="5">GntR family transcriptional regulator</fullName>
    </submittedName>
</protein>
<dbReference type="EMBL" id="VITW01000006">
    <property type="protein sequence ID" value="TWB72858.1"/>
    <property type="molecule type" value="Genomic_DNA"/>
</dbReference>
<dbReference type="OrthoDB" id="7192778at2"/>
<dbReference type="STRING" id="1399419.A5906_39900"/>
<dbReference type="Pfam" id="PF00392">
    <property type="entry name" value="GntR"/>
    <property type="match status" value="1"/>
</dbReference>
<dbReference type="SUPFAM" id="SSF46785">
    <property type="entry name" value="Winged helix' DNA-binding domain"/>
    <property type="match status" value="1"/>
</dbReference>
<comment type="caution">
    <text evidence="5">The sequence shown here is derived from an EMBL/GenBank/DDBJ whole genome shotgun (WGS) entry which is preliminary data.</text>
</comment>
<feature type="domain" description="HTH gntR-type" evidence="4">
    <location>
        <begin position="12"/>
        <end position="79"/>
    </location>
</feature>
<dbReference type="Gene3D" id="1.10.10.10">
    <property type="entry name" value="Winged helix-like DNA-binding domain superfamily/Winged helix DNA-binding domain"/>
    <property type="match status" value="1"/>
</dbReference>
<dbReference type="SMART" id="SM00345">
    <property type="entry name" value="HTH_GNTR"/>
    <property type="match status" value="1"/>
</dbReference>
<dbReference type="SUPFAM" id="SSF48008">
    <property type="entry name" value="GntR ligand-binding domain-like"/>
    <property type="match status" value="1"/>
</dbReference>
<keyword evidence="1" id="KW-0805">Transcription regulation</keyword>
<evidence type="ECO:0000313" key="6">
    <source>
        <dbReference type="Proteomes" id="UP000315914"/>
    </source>
</evidence>
<dbReference type="PANTHER" id="PTHR43537:SF51">
    <property type="entry name" value="HTH-TYPE TRANSCRIPTIONAL REGULATOR LGOR-RELATED"/>
    <property type="match status" value="1"/>
</dbReference>
<dbReference type="GO" id="GO:0003677">
    <property type="term" value="F:DNA binding"/>
    <property type="evidence" value="ECO:0007669"/>
    <property type="project" value="UniProtKB-KW"/>
</dbReference>
<dbReference type="InterPro" id="IPR000524">
    <property type="entry name" value="Tscrpt_reg_HTH_GntR"/>
</dbReference>
<dbReference type="PROSITE" id="PS50949">
    <property type="entry name" value="HTH_GNTR"/>
    <property type="match status" value="1"/>
</dbReference>
<evidence type="ECO:0000256" key="1">
    <source>
        <dbReference type="ARBA" id="ARBA00023015"/>
    </source>
</evidence>
<dbReference type="Gene3D" id="1.20.120.530">
    <property type="entry name" value="GntR ligand-binding domain-like"/>
    <property type="match status" value="1"/>
</dbReference>
<accession>A0A560JNY2</accession>
<evidence type="ECO:0000313" key="5">
    <source>
        <dbReference type="EMBL" id="TWB72858.1"/>
    </source>
</evidence>
<evidence type="ECO:0000259" key="4">
    <source>
        <dbReference type="PROSITE" id="PS50949"/>
    </source>
</evidence>
<dbReference type="InterPro" id="IPR036388">
    <property type="entry name" value="WH-like_DNA-bd_sf"/>
</dbReference>
<organism evidence="5 6">
    <name type="scientific">Bradyrhizobium sacchari</name>
    <dbReference type="NCBI Taxonomy" id="1399419"/>
    <lineage>
        <taxon>Bacteria</taxon>
        <taxon>Pseudomonadati</taxon>
        <taxon>Pseudomonadota</taxon>
        <taxon>Alphaproteobacteria</taxon>
        <taxon>Hyphomicrobiales</taxon>
        <taxon>Nitrobacteraceae</taxon>
        <taxon>Bradyrhizobium</taxon>
    </lineage>
</organism>
<gene>
    <name evidence="5" type="ORF">FBZ95_106573</name>
</gene>
<dbReference type="InterPro" id="IPR011711">
    <property type="entry name" value="GntR_C"/>
</dbReference>
<dbReference type="GO" id="GO:0003700">
    <property type="term" value="F:DNA-binding transcription factor activity"/>
    <property type="evidence" value="ECO:0007669"/>
    <property type="project" value="InterPro"/>
</dbReference>
<evidence type="ECO:0000256" key="2">
    <source>
        <dbReference type="ARBA" id="ARBA00023125"/>
    </source>
</evidence>
<proteinExistence type="predicted"/>
<keyword evidence="6" id="KW-1185">Reference proteome</keyword>
<sequence>MAALPAPETSSSTRFESVLEAVRAAILAGEFEPGERLHEVKLTTLLGVSRTPVRAALQKLASEGLLDYTPNRGYTLREFSIDEVISAYEVRAVLEGLAARLSAERGLNVSEMGTLQQALRDGDDLLRNGHITDEHRSEYSRINACFHVTIHASAGSRLLNDMVYLCQQVPVSSPRNVVAFEEGDVRRRHEDHHRIFEAIVGREPWRAEMLMRDHVASVKSSLIRSLPSPAAVQSATKTARRLRR</sequence>
<dbReference type="RefSeq" id="WP_080137376.1">
    <property type="nucleotide sequence ID" value="NZ_LWIG01000015.1"/>
</dbReference>
<dbReference type="SMART" id="SM00895">
    <property type="entry name" value="FCD"/>
    <property type="match status" value="1"/>
</dbReference>
<dbReference type="AlphaFoldDB" id="A0A560JNY2"/>
<dbReference type="PANTHER" id="PTHR43537">
    <property type="entry name" value="TRANSCRIPTIONAL REGULATOR, GNTR FAMILY"/>
    <property type="match status" value="1"/>
</dbReference>
<dbReference type="InterPro" id="IPR008920">
    <property type="entry name" value="TF_FadR/GntR_C"/>
</dbReference>